<reference evidence="2" key="1">
    <citation type="journal article" date="2019" name="Int. J. Syst. Evol. Microbiol.">
        <title>The Global Catalogue of Microorganisms (GCM) 10K type strain sequencing project: providing services to taxonomists for standard genome sequencing and annotation.</title>
        <authorList>
            <consortium name="The Broad Institute Genomics Platform"/>
            <consortium name="The Broad Institute Genome Sequencing Center for Infectious Disease"/>
            <person name="Wu L."/>
            <person name="Ma J."/>
        </authorList>
    </citation>
    <scope>NUCLEOTIDE SEQUENCE [LARGE SCALE GENOMIC DNA]</scope>
    <source>
        <strain evidence="2">JCM 3366</strain>
    </source>
</reference>
<evidence type="ECO:0000313" key="2">
    <source>
        <dbReference type="Proteomes" id="UP001596107"/>
    </source>
</evidence>
<name>A0ABW0T517_9HYPH</name>
<accession>A0ABW0T517</accession>
<dbReference type="RefSeq" id="WP_223019746.1">
    <property type="nucleotide sequence ID" value="NZ_CP078143.1"/>
</dbReference>
<sequence length="50" mass="5911">MVASDLAEDYHSNHDGWESSWPVEFRIYKNGECVWKGEVEREMEPAFYVS</sequence>
<keyword evidence="2" id="KW-1185">Reference proteome</keyword>
<dbReference type="Proteomes" id="UP001596107">
    <property type="component" value="Unassembled WGS sequence"/>
</dbReference>
<organism evidence="1 2">
    <name type="scientific">Nitratireductor kimnyeongensis</name>
    <dbReference type="NCBI Taxonomy" id="430679"/>
    <lineage>
        <taxon>Bacteria</taxon>
        <taxon>Pseudomonadati</taxon>
        <taxon>Pseudomonadota</taxon>
        <taxon>Alphaproteobacteria</taxon>
        <taxon>Hyphomicrobiales</taxon>
        <taxon>Phyllobacteriaceae</taxon>
        <taxon>Nitratireductor</taxon>
    </lineage>
</organism>
<comment type="caution">
    <text evidence="1">The sequence shown here is derived from an EMBL/GenBank/DDBJ whole genome shotgun (WGS) entry which is preliminary data.</text>
</comment>
<dbReference type="EMBL" id="JBHSNB010000001">
    <property type="protein sequence ID" value="MFC5584462.1"/>
    <property type="molecule type" value="Genomic_DNA"/>
</dbReference>
<protein>
    <submittedName>
        <fullName evidence="1">Uncharacterized protein</fullName>
    </submittedName>
</protein>
<gene>
    <name evidence="1" type="ORF">ACFPOD_05020</name>
</gene>
<evidence type="ECO:0000313" key="1">
    <source>
        <dbReference type="EMBL" id="MFC5584462.1"/>
    </source>
</evidence>
<proteinExistence type="predicted"/>